<keyword evidence="1" id="KW-0732">Signal</keyword>
<evidence type="ECO:0000313" key="3">
    <source>
        <dbReference type="Proteomes" id="UP000003781"/>
    </source>
</evidence>
<dbReference type="RefSeq" id="WP_008275874.1">
    <property type="nucleotide sequence ID" value="NZ_AAXW01000017.1"/>
</dbReference>
<feature type="signal peptide" evidence="1">
    <location>
        <begin position="1"/>
        <end position="25"/>
    </location>
</feature>
<organism evidence="2 3">
    <name type="scientific">Crocosphaera chwakensis CCY0110</name>
    <dbReference type="NCBI Taxonomy" id="391612"/>
    <lineage>
        <taxon>Bacteria</taxon>
        <taxon>Bacillati</taxon>
        <taxon>Cyanobacteriota</taxon>
        <taxon>Cyanophyceae</taxon>
        <taxon>Oscillatoriophycideae</taxon>
        <taxon>Chroococcales</taxon>
        <taxon>Aphanothecaceae</taxon>
        <taxon>Crocosphaera</taxon>
        <taxon>Crocosphaera chwakensis</taxon>
    </lineage>
</organism>
<gene>
    <name evidence="2" type="ORF">CY0110_27615</name>
</gene>
<dbReference type="EMBL" id="AAXW01000017">
    <property type="protein sequence ID" value="EAZ91053.1"/>
    <property type="molecule type" value="Genomic_DNA"/>
</dbReference>
<dbReference type="AlphaFoldDB" id="A3IR63"/>
<feature type="chain" id="PRO_5002654071" evidence="1">
    <location>
        <begin position="26"/>
        <end position="127"/>
    </location>
</feature>
<reference evidence="2 3" key="1">
    <citation type="submission" date="2007-03" db="EMBL/GenBank/DDBJ databases">
        <authorList>
            <person name="Stal L."/>
            <person name="Ferriera S."/>
            <person name="Johnson J."/>
            <person name="Kravitz S."/>
            <person name="Beeson K."/>
            <person name="Sutton G."/>
            <person name="Rogers Y.-H."/>
            <person name="Friedman R."/>
            <person name="Frazier M."/>
            <person name="Venter J.C."/>
        </authorList>
    </citation>
    <scope>NUCLEOTIDE SEQUENCE [LARGE SCALE GENOMIC DNA]</scope>
    <source>
        <strain evidence="2 3">CCY0110</strain>
    </source>
</reference>
<evidence type="ECO:0000313" key="2">
    <source>
        <dbReference type="EMBL" id="EAZ91053.1"/>
    </source>
</evidence>
<protein>
    <submittedName>
        <fullName evidence="2">Uncharacterized protein</fullName>
    </submittedName>
</protein>
<dbReference type="Proteomes" id="UP000003781">
    <property type="component" value="Unassembled WGS sequence"/>
</dbReference>
<accession>A3IR63</accession>
<sequence>MTILKSLFTPSYLVAFCLLSLPSEAVTHSSLHLPNNNFCAVYEGRINNEHQFVLWVNQEDKLTIQANDYLEVAVSHQGNVITPYQVDSVKNPMISQWFYHPKVQRQHIISVKGNTSKANIRLCLYRK</sequence>
<comment type="caution">
    <text evidence="2">The sequence shown here is derived from an EMBL/GenBank/DDBJ whole genome shotgun (WGS) entry which is preliminary data.</text>
</comment>
<proteinExistence type="predicted"/>
<keyword evidence="3" id="KW-1185">Reference proteome</keyword>
<evidence type="ECO:0000256" key="1">
    <source>
        <dbReference type="SAM" id="SignalP"/>
    </source>
</evidence>
<dbReference type="OrthoDB" id="427718at2"/>
<name>A3IR63_9CHRO</name>
<dbReference type="eggNOG" id="ENOG50320QJ">
    <property type="taxonomic scope" value="Bacteria"/>
</dbReference>